<dbReference type="Proteomes" id="UP000041254">
    <property type="component" value="Unassembled WGS sequence"/>
</dbReference>
<evidence type="ECO:0000313" key="2">
    <source>
        <dbReference type="EMBL" id="CEM38742.1"/>
    </source>
</evidence>
<name>A0A0G4H4Y5_VITBC</name>
<protein>
    <submittedName>
        <fullName evidence="2">Uncharacterized protein</fullName>
    </submittedName>
</protein>
<evidence type="ECO:0000313" key="3">
    <source>
        <dbReference type="Proteomes" id="UP000041254"/>
    </source>
</evidence>
<proteinExistence type="predicted"/>
<feature type="region of interest" description="Disordered" evidence="1">
    <location>
        <begin position="153"/>
        <end position="198"/>
    </location>
</feature>
<gene>
    <name evidence="2" type="ORF">Vbra_1844</name>
</gene>
<evidence type="ECO:0000256" key="1">
    <source>
        <dbReference type="SAM" id="MobiDB-lite"/>
    </source>
</evidence>
<dbReference type="AlphaFoldDB" id="A0A0G4H4Y5"/>
<feature type="compositionally biased region" description="Polar residues" evidence="1">
    <location>
        <begin position="186"/>
        <end position="198"/>
    </location>
</feature>
<dbReference type="PhylomeDB" id="A0A0G4H4Y5"/>
<sequence>MTICFDNHEPSAGTKRRRPHDQQQNDDTPPPPSPQPTATARERATATNGSSVCEGFPRHDNGLYHQVWRVSRGRRPVGSQLVRYDMECWTDGFDGLYKTVDNKGVLRPLSECPEWVRATLTEMRVCEVRRVIMPGTHGVRFYQINLLEIRSGGGSKKRRHGRHGGPHSHSRPPASEEEEDEDAATVLSTRASGSIRSW</sequence>
<accession>A0A0G4H4Y5</accession>
<dbReference type="VEuPathDB" id="CryptoDB:Vbra_1844"/>
<feature type="compositionally biased region" description="Basic residues" evidence="1">
    <location>
        <begin position="155"/>
        <end position="170"/>
    </location>
</feature>
<organism evidence="2 3">
    <name type="scientific">Vitrella brassicaformis (strain CCMP3155)</name>
    <dbReference type="NCBI Taxonomy" id="1169540"/>
    <lineage>
        <taxon>Eukaryota</taxon>
        <taxon>Sar</taxon>
        <taxon>Alveolata</taxon>
        <taxon>Colpodellida</taxon>
        <taxon>Vitrellaceae</taxon>
        <taxon>Vitrella</taxon>
    </lineage>
</organism>
<reference evidence="2 3" key="1">
    <citation type="submission" date="2014-11" db="EMBL/GenBank/DDBJ databases">
        <authorList>
            <person name="Zhu J."/>
            <person name="Qi W."/>
            <person name="Song R."/>
        </authorList>
    </citation>
    <scope>NUCLEOTIDE SEQUENCE [LARGE SCALE GENOMIC DNA]</scope>
</reference>
<keyword evidence="3" id="KW-1185">Reference proteome</keyword>
<dbReference type="EMBL" id="CDMY01001000">
    <property type="protein sequence ID" value="CEM38742.1"/>
    <property type="molecule type" value="Genomic_DNA"/>
</dbReference>
<dbReference type="InParanoid" id="A0A0G4H4Y5"/>
<feature type="region of interest" description="Disordered" evidence="1">
    <location>
        <begin position="1"/>
        <end position="55"/>
    </location>
</feature>